<organism evidence="1 2">
    <name type="scientific">Lederbergia galactosidilytica</name>
    <dbReference type="NCBI Taxonomy" id="217031"/>
    <lineage>
        <taxon>Bacteria</taxon>
        <taxon>Bacillati</taxon>
        <taxon>Bacillota</taxon>
        <taxon>Bacilli</taxon>
        <taxon>Bacillales</taxon>
        <taxon>Bacillaceae</taxon>
        <taxon>Lederbergia</taxon>
    </lineage>
</organism>
<name>A0A177ZTG9_9BACI</name>
<accession>A0A177ZTG9</accession>
<dbReference type="EMBL" id="LDJR01000052">
    <property type="protein sequence ID" value="OAK70158.1"/>
    <property type="molecule type" value="Genomic_DNA"/>
</dbReference>
<comment type="caution">
    <text evidence="1">The sequence shown here is derived from an EMBL/GenBank/DDBJ whole genome shotgun (WGS) entry which is preliminary data.</text>
</comment>
<dbReference type="PATRIC" id="fig|217031.6.peg.2770"/>
<dbReference type="AlphaFoldDB" id="A0A177ZTG9"/>
<dbReference type="Proteomes" id="UP000077881">
    <property type="component" value="Unassembled WGS sequence"/>
</dbReference>
<keyword evidence="2" id="KW-1185">Reference proteome</keyword>
<gene>
    <name evidence="1" type="ORF">ABB05_12885</name>
</gene>
<sequence>MKLSQLIEHLQNQLEEHGDLPIYYCDDARIGKQTYLPEACKIYSYKSIDLLNYGKLDEVNEDLYDVNLKKPIIKGLIV</sequence>
<evidence type="ECO:0000313" key="1">
    <source>
        <dbReference type="EMBL" id="OAK70158.1"/>
    </source>
</evidence>
<proteinExistence type="predicted"/>
<dbReference type="STRING" id="217031.ABB05_12885"/>
<reference evidence="1 2" key="1">
    <citation type="submission" date="2015-05" db="EMBL/GenBank/DDBJ databases">
        <title>Comparison of genome.</title>
        <authorList>
            <person name="Zheng Z."/>
            <person name="Sun M."/>
        </authorList>
    </citation>
    <scope>NUCLEOTIDE SEQUENCE [LARGE SCALE GENOMIC DNA]</scope>
    <source>
        <strain evidence="1 2">G25-74</strain>
    </source>
</reference>
<evidence type="ECO:0000313" key="2">
    <source>
        <dbReference type="Proteomes" id="UP000077881"/>
    </source>
</evidence>
<protein>
    <submittedName>
        <fullName evidence="1">Uncharacterized protein</fullName>
    </submittedName>
</protein>